<protein>
    <submittedName>
        <fullName evidence="2">Uncharacterized protein</fullName>
    </submittedName>
</protein>
<proteinExistence type="predicted"/>
<dbReference type="Proteomes" id="UP000327011">
    <property type="component" value="Unassembled WGS sequence"/>
</dbReference>
<sequence length="175" mass="18472">MDPARADPQRRQNPVLHPAGAREPGARRQPGLAQAGRPGAAAGLEAGRPGQAVHRGAAADRRGRRRVPPLQQGHAEADHLHGPRGPAGAVRGRGVAGRAVRPDQARRRGRRHPAQQRPSAVQSGRHARPAAGHVRANRRSSGPPKFWGSGPRKFWGSGPRKNPGSRPPKNAGGTT</sequence>
<accession>A0A5J5K511</accession>
<evidence type="ECO:0000313" key="3">
    <source>
        <dbReference type="Proteomes" id="UP000327011"/>
    </source>
</evidence>
<dbReference type="AlphaFoldDB" id="A0A5J5K511"/>
<organism evidence="2 3">
    <name type="scientific">Microbispora cellulosiformans</name>
    <dbReference type="NCBI Taxonomy" id="2614688"/>
    <lineage>
        <taxon>Bacteria</taxon>
        <taxon>Bacillati</taxon>
        <taxon>Actinomycetota</taxon>
        <taxon>Actinomycetes</taxon>
        <taxon>Streptosporangiales</taxon>
        <taxon>Streptosporangiaceae</taxon>
        <taxon>Microbispora</taxon>
    </lineage>
</organism>
<feature type="compositionally biased region" description="Low complexity" evidence="1">
    <location>
        <begin position="83"/>
        <end position="99"/>
    </location>
</feature>
<comment type="caution">
    <text evidence="2">The sequence shown here is derived from an EMBL/GenBank/DDBJ whole genome shotgun (WGS) entry which is preliminary data.</text>
</comment>
<gene>
    <name evidence="2" type="ORF">F5972_07980</name>
</gene>
<name>A0A5J5K511_9ACTN</name>
<evidence type="ECO:0000256" key="1">
    <source>
        <dbReference type="SAM" id="MobiDB-lite"/>
    </source>
</evidence>
<keyword evidence="3" id="KW-1185">Reference proteome</keyword>
<dbReference type="EMBL" id="VYTZ01000003">
    <property type="protein sequence ID" value="KAA9379586.1"/>
    <property type="molecule type" value="Genomic_DNA"/>
</dbReference>
<reference evidence="2 3" key="1">
    <citation type="submission" date="2019-09" db="EMBL/GenBank/DDBJ databases">
        <title>Screening of Novel Bioactive Compounds from Soil-Associated.</title>
        <authorList>
            <person name="Gong X."/>
        </authorList>
    </citation>
    <scope>NUCLEOTIDE SEQUENCE [LARGE SCALE GENOMIC DNA]</scope>
    <source>
        <strain evidence="2 3">Gxj-6</strain>
    </source>
</reference>
<evidence type="ECO:0000313" key="2">
    <source>
        <dbReference type="EMBL" id="KAA9379586.1"/>
    </source>
</evidence>
<feature type="region of interest" description="Disordered" evidence="1">
    <location>
        <begin position="1"/>
        <end position="175"/>
    </location>
</feature>
<feature type="compositionally biased region" description="Basic and acidic residues" evidence="1">
    <location>
        <begin position="1"/>
        <end position="10"/>
    </location>
</feature>